<dbReference type="PANTHER" id="PTHR30040">
    <property type="entry name" value="THIAMINE BIOSYNTHESIS LIPOPROTEIN APBE"/>
    <property type="match status" value="1"/>
</dbReference>
<evidence type="ECO:0000256" key="3">
    <source>
        <dbReference type="ARBA" id="ARBA00022630"/>
    </source>
</evidence>
<evidence type="ECO:0000256" key="6">
    <source>
        <dbReference type="ARBA" id="ARBA00022827"/>
    </source>
</evidence>
<sequence length="347" mass="38129">MKANHLRFAPFLGLLLLLQLQACKPSRPAYISEMGEVFHTLYHMKYAADSSAHLEVEQALHELNYTANPFDSTSLLYAINNNRTELVNEGFVELLTAAQEYGRLSGGFYDVTVAPLVNAWGFGFSPSPWKDGEVPASAIDSILSFVGYDKVTLRGDTLKKADPRMQIDFSSIAKGMASDYVARALRAKGIRDYMVEIGGEIAYGGVNPEGKPWRIGINKPSLDSTGLEHYEEYEMIIDLPGERGGVATSGNYRNFKVREDGSLYAHTIDPHTGRPAETDVLSATILHPDCYRADALATAAMALGAERAEKMLRAIPSVEYLLIVASPRGAKSAYEVRRSANFPPDQQ</sequence>
<dbReference type="SUPFAM" id="SSF143631">
    <property type="entry name" value="ApbE-like"/>
    <property type="match status" value="1"/>
</dbReference>
<dbReference type="STRING" id="553175.POREN0001_0814"/>
<evidence type="ECO:0000256" key="5">
    <source>
        <dbReference type="ARBA" id="ARBA00022723"/>
    </source>
</evidence>
<dbReference type="AlphaFoldDB" id="C3J9R3"/>
<evidence type="ECO:0000256" key="9">
    <source>
        <dbReference type="ARBA" id="ARBA00048540"/>
    </source>
</evidence>
<dbReference type="InterPro" id="IPR024932">
    <property type="entry name" value="ApbE"/>
</dbReference>
<keyword evidence="4 10" id="KW-0808">Transferase</keyword>
<dbReference type="GeneID" id="93365109"/>
<organism evidence="12 13">
    <name type="scientific">Porphyromonas endodontalis (strain ATCC 35406 / DSM 24491 / JCM 8526 / CCUG 16442 / BCRC 14492 / NCTC 13058 / HG 370)</name>
    <name type="common">Bacteroides endodontalis</name>
    <dbReference type="NCBI Taxonomy" id="553175"/>
    <lineage>
        <taxon>Bacteria</taxon>
        <taxon>Pseudomonadati</taxon>
        <taxon>Bacteroidota</taxon>
        <taxon>Bacteroidia</taxon>
        <taxon>Bacteroidales</taxon>
        <taxon>Porphyromonadaceae</taxon>
        <taxon>Porphyromonas</taxon>
    </lineage>
</organism>
<evidence type="ECO:0000256" key="7">
    <source>
        <dbReference type="ARBA" id="ARBA00022842"/>
    </source>
</evidence>
<comment type="cofactor">
    <cofactor evidence="11">
        <name>Mg(2+)</name>
        <dbReference type="ChEBI" id="CHEBI:18420"/>
    </cofactor>
    <cofactor evidence="11">
        <name>Mn(2+)</name>
        <dbReference type="ChEBI" id="CHEBI:29035"/>
    </cofactor>
    <text evidence="11">Magnesium. Can also use manganese.</text>
</comment>
<dbReference type="RefSeq" id="WP_004333117.1">
    <property type="nucleotide sequence ID" value="NZ_ACNN01000014.1"/>
</dbReference>
<comment type="catalytic activity">
    <reaction evidence="9 10">
        <text>L-threonyl-[protein] + FAD = FMN-L-threonyl-[protein] + AMP + H(+)</text>
        <dbReference type="Rhea" id="RHEA:36847"/>
        <dbReference type="Rhea" id="RHEA-COMP:11060"/>
        <dbReference type="Rhea" id="RHEA-COMP:11061"/>
        <dbReference type="ChEBI" id="CHEBI:15378"/>
        <dbReference type="ChEBI" id="CHEBI:30013"/>
        <dbReference type="ChEBI" id="CHEBI:57692"/>
        <dbReference type="ChEBI" id="CHEBI:74257"/>
        <dbReference type="ChEBI" id="CHEBI:456215"/>
        <dbReference type="EC" id="2.7.1.180"/>
    </reaction>
</comment>
<evidence type="ECO:0000256" key="11">
    <source>
        <dbReference type="PIRSR" id="PIRSR006268-2"/>
    </source>
</evidence>
<dbReference type="EC" id="2.7.1.180" evidence="1 10"/>
<proteinExistence type="inferred from homology"/>
<feature type="binding site" evidence="11">
    <location>
        <position position="171"/>
    </location>
    <ligand>
        <name>Mg(2+)</name>
        <dbReference type="ChEBI" id="CHEBI:18420"/>
    </ligand>
</feature>
<evidence type="ECO:0000256" key="1">
    <source>
        <dbReference type="ARBA" id="ARBA00011955"/>
    </source>
</evidence>
<evidence type="ECO:0000256" key="8">
    <source>
        <dbReference type="ARBA" id="ARBA00031306"/>
    </source>
</evidence>
<feature type="binding site" evidence="11">
    <location>
        <position position="294"/>
    </location>
    <ligand>
        <name>Mg(2+)</name>
        <dbReference type="ChEBI" id="CHEBI:18420"/>
    </ligand>
</feature>
<evidence type="ECO:0000256" key="10">
    <source>
        <dbReference type="PIRNR" id="PIRNR006268"/>
    </source>
</evidence>
<name>C3J9R3_POREA</name>
<dbReference type="eggNOG" id="COG1477">
    <property type="taxonomic scope" value="Bacteria"/>
</dbReference>
<dbReference type="EMBL" id="ACNN01000014">
    <property type="protein sequence ID" value="EEN83126.1"/>
    <property type="molecule type" value="Genomic_DNA"/>
</dbReference>
<gene>
    <name evidence="12" type="primary">apbE</name>
    <name evidence="12" type="ORF">POREN0001_0814</name>
</gene>
<comment type="similarity">
    <text evidence="10">Belongs to the ApbE family.</text>
</comment>
<evidence type="ECO:0000313" key="13">
    <source>
        <dbReference type="Proteomes" id="UP000004295"/>
    </source>
</evidence>
<keyword evidence="3 10" id="KW-0285">Flavoprotein</keyword>
<dbReference type="PANTHER" id="PTHR30040:SF2">
    <property type="entry name" value="FAD:PROTEIN FMN TRANSFERASE"/>
    <property type="match status" value="1"/>
</dbReference>
<keyword evidence="6 10" id="KW-0274">FAD</keyword>
<dbReference type="InterPro" id="IPR003374">
    <property type="entry name" value="ApbE-like_sf"/>
</dbReference>
<feature type="binding site" evidence="11">
    <location>
        <position position="298"/>
    </location>
    <ligand>
        <name>Mg(2+)</name>
        <dbReference type="ChEBI" id="CHEBI:18420"/>
    </ligand>
</feature>
<accession>C3J9R3</accession>
<keyword evidence="7 10" id="KW-0460">Magnesium</keyword>
<keyword evidence="13" id="KW-1185">Reference proteome</keyword>
<keyword evidence="5 10" id="KW-0479">Metal-binding</keyword>
<protein>
    <recommendedName>
        <fullName evidence="2 10">FAD:protein FMN transferase</fullName>
        <ecNumber evidence="1 10">2.7.1.180</ecNumber>
    </recommendedName>
    <alternativeName>
        <fullName evidence="8 10">Flavin transferase</fullName>
    </alternativeName>
</protein>
<evidence type="ECO:0000256" key="2">
    <source>
        <dbReference type="ARBA" id="ARBA00016337"/>
    </source>
</evidence>
<evidence type="ECO:0000256" key="4">
    <source>
        <dbReference type="ARBA" id="ARBA00022679"/>
    </source>
</evidence>
<dbReference type="GO" id="GO:0046872">
    <property type="term" value="F:metal ion binding"/>
    <property type="evidence" value="ECO:0007669"/>
    <property type="project" value="UniProtKB-UniRule"/>
</dbReference>
<dbReference type="PIRSF" id="PIRSF006268">
    <property type="entry name" value="ApbE"/>
    <property type="match status" value="1"/>
</dbReference>
<comment type="caution">
    <text evidence="12">The sequence shown here is derived from an EMBL/GenBank/DDBJ whole genome shotgun (WGS) entry which is preliminary data.</text>
</comment>
<dbReference type="GO" id="GO:0016740">
    <property type="term" value="F:transferase activity"/>
    <property type="evidence" value="ECO:0007669"/>
    <property type="project" value="UniProtKB-UniRule"/>
</dbReference>
<dbReference type="Pfam" id="PF02424">
    <property type="entry name" value="ApbE"/>
    <property type="match status" value="1"/>
</dbReference>
<evidence type="ECO:0000313" key="12">
    <source>
        <dbReference type="EMBL" id="EEN83126.1"/>
    </source>
</evidence>
<reference evidence="12 13" key="1">
    <citation type="submission" date="2009-04" db="EMBL/GenBank/DDBJ databases">
        <authorList>
            <person name="Sebastian Y."/>
            <person name="Madupu R."/>
            <person name="Durkin A.S."/>
            <person name="Torralba M."/>
            <person name="Methe B."/>
            <person name="Sutton G.G."/>
            <person name="Strausberg R.L."/>
            <person name="Nelson K.E."/>
        </authorList>
    </citation>
    <scope>NUCLEOTIDE SEQUENCE [LARGE SCALE GENOMIC DNA]</scope>
    <source>
        <strain evidence="13">ATCC 35406 / BCRC 14492 / JCM 8526 / NCTC 13058 / HG 370</strain>
    </source>
</reference>
<dbReference type="Proteomes" id="UP000004295">
    <property type="component" value="Unassembled WGS sequence"/>
</dbReference>
<dbReference type="Gene3D" id="3.10.520.10">
    <property type="entry name" value="ApbE-like domains"/>
    <property type="match status" value="1"/>
</dbReference>